<comment type="caution">
    <text evidence="4">The sequence shown here is derived from an EMBL/GenBank/DDBJ whole genome shotgun (WGS) entry which is preliminary data.</text>
</comment>
<evidence type="ECO:0000256" key="2">
    <source>
        <dbReference type="SAM" id="MobiDB-lite"/>
    </source>
</evidence>
<dbReference type="KEGG" id="csl:COCSUDRAFT_47970"/>
<feature type="coiled-coil region" evidence="1">
    <location>
        <begin position="253"/>
        <end position="280"/>
    </location>
</feature>
<sequence length="633" mass="68693">MSTNGNVPHDSPDKTKQWEGKLATLTVINGALQNENETLRQELAHSRTPSSTTECELRELQEEFTRRLATADRTITSLKEKNEALRSAASAASKGGSVNEARLQDRENYISSLQAEGETLARKNGELEATVRKLRTSTRQLETERDRTAGRLAALEASLASEQERAIQATQAAAVQMEEMDAEMAAVRQQAASQVAAAKKEAAVAREAAATEAARNGAAHVACAVERETALSANLADLRAEYEAASSAWFTREEGLRREIARLEDRIHDLEEEKGELVASTSDNTRPLIRQIESMAASSAAQQAAHAAAERQLVERLREAEEAARAATDSERTLKGRLATAEAALAAAKSGLEASTSQAAELRARLEAEKKRSAGLATERDNAEERLGAAKRREEAVRQKADSDRREAQERAWEAEGRVRNLEADVLHWQEKYQQSLRKAHSPSRANLPVSRASSHSGPLTDVVPSSPEHSRGVVIAADESPPVEHDDLDGLIGAPASPRTASQLLTRLRSGAGAGPAGGVADAHRVIFLEKRVAAAEAAADGAREELLRACERAEAAAAAVAQCDQLERELKEARARYDMALELLGERNEHVDKLEDDIREMKDIFHTQLSLMADQLTRAQQPPADTSDVTD</sequence>
<keyword evidence="5" id="KW-1185">Reference proteome</keyword>
<feature type="domain" description="TATA element modulatory factor 1 TATA binding" evidence="3">
    <location>
        <begin position="530"/>
        <end position="612"/>
    </location>
</feature>
<gene>
    <name evidence="4" type="ORF">COCSUDRAFT_47970</name>
</gene>
<accession>I0YU11</accession>
<protein>
    <recommendedName>
        <fullName evidence="3">TATA element modulatory factor 1 TATA binding domain-containing protein</fullName>
    </recommendedName>
</protein>
<dbReference type="InterPro" id="IPR022091">
    <property type="entry name" value="TMF_TATA-bd"/>
</dbReference>
<organism evidence="4 5">
    <name type="scientific">Coccomyxa subellipsoidea (strain C-169)</name>
    <name type="common">Green microalga</name>
    <dbReference type="NCBI Taxonomy" id="574566"/>
    <lineage>
        <taxon>Eukaryota</taxon>
        <taxon>Viridiplantae</taxon>
        <taxon>Chlorophyta</taxon>
        <taxon>core chlorophytes</taxon>
        <taxon>Trebouxiophyceae</taxon>
        <taxon>Trebouxiophyceae incertae sedis</taxon>
        <taxon>Coccomyxaceae</taxon>
        <taxon>Coccomyxa</taxon>
        <taxon>Coccomyxa subellipsoidea</taxon>
    </lineage>
</organism>
<dbReference type="AlphaFoldDB" id="I0YU11"/>
<evidence type="ECO:0000313" key="5">
    <source>
        <dbReference type="Proteomes" id="UP000007264"/>
    </source>
</evidence>
<dbReference type="RefSeq" id="XP_005646424.1">
    <property type="nucleotide sequence ID" value="XM_005646367.1"/>
</dbReference>
<feature type="region of interest" description="Disordered" evidence="2">
    <location>
        <begin position="437"/>
        <end position="470"/>
    </location>
</feature>
<dbReference type="GeneID" id="17039865"/>
<keyword evidence="1" id="KW-0175">Coiled coil</keyword>
<feature type="coiled-coil region" evidence="1">
    <location>
        <begin position="527"/>
        <end position="585"/>
    </location>
</feature>
<dbReference type="eggNOG" id="KOG4673">
    <property type="taxonomic scope" value="Eukaryota"/>
</dbReference>
<evidence type="ECO:0000313" key="4">
    <source>
        <dbReference type="EMBL" id="EIE21880.1"/>
    </source>
</evidence>
<name>I0YU11_COCSC</name>
<dbReference type="Pfam" id="PF12325">
    <property type="entry name" value="TMF_TATA_bd"/>
    <property type="match status" value="1"/>
</dbReference>
<proteinExistence type="predicted"/>
<dbReference type="GO" id="GO:0005783">
    <property type="term" value="C:endoplasmic reticulum"/>
    <property type="evidence" value="ECO:0007669"/>
    <property type="project" value="TreeGrafter"/>
</dbReference>
<evidence type="ECO:0000256" key="1">
    <source>
        <dbReference type="SAM" id="Coils"/>
    </source>
</evidence>
<feature type="coiled-coil region" evidence="1">
    <location>
        <begin position="124"/>
        <end position="208"/>
    </location>
</feature>
<dbReference type="STRING" id="574566.I0YU11"/>
<feature type="region of interest" description="Disordered" evidence="2">
    <location>
        <begin position="371"/>
        <end position="410"/>
    </location>
</feature>
<dbReference type="Proteomes" id="UP000007264">
    <property type="component" value="Unassembled WGS sequence"/>
</dbReference>
<dbReference type="PANTHER" id="PTHR46515">
    <property type="entry name" value="TATA ELEMENT MODULATORY FACTOR TMF1"/>
    <property type="match status" value="1"/>
</dbReference>
<evidence type="ECO:0000259" key="3">
    <source>
        <dbReference type="Pfam" id="PF12325"/>
    </source>
</evidence>
<reference evidence="4 5" key="1">
    <citation type="journal article" date="2012" name="Genome Biol.">
        <title>The genome of the polar eukaryotic microalga coccomyxa subellipsoidea reveals traits of cold adaptation.</title>
        <authorList>
            <person name="Blanc G."/>
            <person name="Agarkova I."/>
            <person name="Grimwood J."/>
            <person name="Kuo A."/>
            <person name="Brueggeman A."/>
            <person name="Dunigan D."/>
            <person name="Gurnon J."/>
            <person name="Ladunga I."/>
            <person name="Lindquist E."/>
            <person name="Lucas S."/>
            <person name="Pangilinan J."/>
            <person name="Proschold T."/>
            <person name="Salamov A."/>
            <person name="Schmutz J."/>
            <person name="Weeks D."/>
            <person name="Yamada T."/>
            <person name="Claverie J.M."/>
            <person name="Grigoriev I."/>
            <person name="Van Etten J."/>
            <person name="Lomsadze A."/>
            <person name="Borodovsky M."/>
        </authorList>
    </citation>
    <scope>NUCLEOTIDE SEQUENCE [LARGE SCALE GENOMIC DNA]</scope>
    <source>
        <strain evidence="4 5">C-169</strain>
    </source>
</reference>
<dbReference type="PANTHER" id="PTHR46515:SF1">
    <property type="entry name" value="TATA ELEMENT MODULATORY FACTOR"/>
    <property type="match status" value="1"/>
</dbReference>
<dbReference type="GO" id="GO:0005794">
    <property type="term" value="C:Golgi apparatus"/>
    <property type="evidence" value="ECO:0007669"/>
    <property type="project" value="TreeGrafter"/>
</dbReference>
<dbReference type="EMBL" id="AGSI01000011">
    <property type="protein sequence ID" value="EIE21880.1"/>
    <property type="molecule type" value="Genomic_DNA"/>
</dbReference>
<dbReference type="OrthoDB" id="515582at2759"/>
<dbReference type="InterPro" id="IPR052602">
    <property type="entry name" value="Growth_transcription_reg"/>
</dbReference>